<dbReference type="KEGG" id="nhe:NECHADRAFT_85456"/>
<dbReference type="RefSeq" id="XP_003039736.1">
    <property type="nucleotide sequence ID" value="XM_003039690.1"/>
</dbReference>
<gene>
    <name evidence="1" type="ORF">NECHADRAFT_85456</name>
</gene>
<dbReference type="GeneID" id="9677858"/>
<protein>
    <submittedName>
        <fullName evidence="1">Uncharacterized protein</fullName>
    </submittedName>
</protein>
<dbReference type="InParanoid" id="C7ZNN9"/>
<dbReference type="VEuPathDB" id="FungiDB:NECHADRAFT_85456"/>
<evidence type="ECO:0000313" key="1">
    <source>
        <dbReference type="EMBL" id="EEU34023.1"/>
    </source>
</evidence>
<dbReference type="Proteomes" id="UP000005206">
    <property type="component" value="Chromosome 10"/>
</dbReference>
<sequence>MDNNGNLRYTADGRAYYVDGEGRYRYVDEMPSSPNMSPILPNTHPAVTGQNYQPYDQGPCSWPGTPVPDYVHRRANGHIIPYFGNGSQQSSFAHADHPARDHDVFRNAMAQWGRAGPPDSEYEEEYHQYKAAEPEANEAADAYTTYRRGTPLGTQEFHREAGALADNAAQACQLVSHLRSEFNQDYIGYHQAHYRDGHEQARENSERRANTFSGRADAHRNFQSLAVRVAQGKAAKKALTALLKDAGNGPLLSG</sequence>
<organism evidence="1 2">
    <name type="scientific">Fusarium vanettenii (strain ATCC MYA-4622 / CBS 123669 / FGSC 9596 / NRRL 45880 / 77-13-4)</name>
    <name type="common">Fusarium solani subsp. pisi</name>
    <dbReference type="NCBI Taxonomy" id="660122"/>
    <lineage>
        <taxon>Eukaryota</taxon>
        <taxon>Fungi</taxon>
        <taxon>Dikarya</taxon>
        <taxon>Ascomycota</taxon>
        <taxon>Pezizomycotina</taxon>
        <taxon>Sordariomycetes</taxon>
        <taxon>Hypocreomycetidae</taxon>
        <taxon>Hypocreales</taxon>
        <taxon>Nectriaceae</taxon>
        <taxon>Fusarium</taxon>
        <taxon>Fusarium solani species complex</taxon>
        <taxon>Fusarium vanettenii</taxon>
    </lineage>
</organism>
<dbReference type="HOGENOM" id="CLU_1094543_0_0_1"/>
<reference evidence="1 2" key="1">
    <citation type="journal article" date="2009" name="PLoS Genet.">
        <title>The genome of Nectria haematococca: contribution of supernumerary chromosomes to gene expansion.</title>
        <authorList>
            <person name="Coleman J.J."/>
            <person name="Rounsley S.D."/>
            <person name="Rodriguez-Carres M."/>
            <person name="Kuo A."/>
            <person name="Wasmann C.C."/>
            <person name="Grimwood J."/>
            <person name="Schmutz J."/>
            <person name="Taga M."/>
            <person name="White G.J."/>
            <person name="Zhou S."/>
            <person name="Schwartz D.C."/>
            <person name="Freitag M."/>
            <person name="Ma L.J."/>
            <person name="Danchin E.G."/>
            <person name="Henrissat B."/>
            <person name="Coutinho P.M."/>
            <person name="Nelson D.R."/>
            <person name="Straney D."/>
            <person name="Napoli C.A."/>
            <person name="Barker B.M."/>
            <person name="Gribskov M."/>
            <person name="Rep M."/>
            <person name="Kroken S."/>
            <person name="Molnar I."/>
            <person name="Rensing C."/>
            <person name="Kennell J.C."/>
            <person name="Zamora J."/>
            <person name="Farman M.L."/>
            <person name="Selker E.U."/>
            <person name="Salamov A."/>
            <person name="Shapiro H."/>
            <person name="Pangilinan J."/>
            <person name="Lindquist E."/>
            <person name="Lamers C."/>
            <person name="Grigoriev I.V."/>
            <person name="Geiser D.M."/>
            <person name="Covert S.F."/>
            <person name="Temporini E."/>
            <person name="Vanetten H.D."/>
        </authorList>
    </citation>
    <scope>NUCLEOTIDE SEQUENCE [LARGE SCALE GENOMIC DNA]</scope>
    <source>
        <strain evidence="2">ATCC MYA-4622 / CBS 123669 / FGSC 9596 / NRRL 45880 / 77-13-4</strain>
    </source>
</reference>
<proteinExistence type="predicted"/>
<accession>C7ZNN9</accession>
<name>C7ZNN9_FUSV7</name>
<dbReference type="AlphaFoldDB" id="C7ZNN9"/>
<dbReference type="OrthoDB" id="4754535at2759"/>
<keyword evidence="2" id="KW-1185">Reference proteome</keyword>
<dbReference type="EMBL" id="GG698970">
    <property type="protein sequence ID" value="EEU34023.1"/>
    <property type="molecule type" value="Genomic_DNA"/>
</dbReference>
<evidence type="ECO:0000313" key="2">
    <source>
        <dbReference type="Proteomes" id="UP000005206"/>
    </source>
</evidence>